<dbReference type="GO" id="GO:0015658">
    <property type="term" value="F:branched-chain amino acid transmembrane transporter activity"/>
    <property type="evidence" value="ECO:0007669"/>
    <property type="project" value="InterPro"/>
</dbReference>
<feature type="transmembrane region" description="Helical" evidence="7">
    <location>
        <begin position="81"/>
        <end position="99"/>
    </location>
</feature>
<dbReference type="EnsemblMetazoa" id="Aqu2.1.43370_001">
    <property type="protein sequence ID" value="Aqu2.1.43370_001"/>
    <property type="gene ID" value="Aqu2.1.43370"/>
</dbReference>
<keyword evidence="9" id="KW-1185">Reference proteome</keyword>
<keyword evidence="7" id="KW-1133">Transmembrane helix</keyword>
<dbReference type="EnsemblMetazoa" id="XM_003382725.3">
    <property type="protein sequence ID" value="XP_003382773.2"/>
    <property type="gene ID" value="LOC100634467"/>
</dbReference>
<reference evidence="9" key="1">
    <citation type="journal article" date="2010" name="Nature">
        <title>The Amphimedon queenslandica genome and the evolution of animal complexity.</title>
        <authorList>
            <person name="Srivastava M."/>
            <person name="Simakov O."/>
            <person name="Chapman J."/>
            <person name="Fahey B."/>
            <person name="Gauthier M.E."/>
            <person name="Mitros T."/>
            <person name="Richards G.S."/>
            <person name="Conaco C."/>
            <person name="Dacre M."/>
            <person name="Hellsten U."/>
            <person name="Larroux C."/>
            <person name="Putnam N.H."/>
            <person name="Stanke M."/>
            <person name="Adamska M."/>
            <person name="Darling A."/>
            <person name="Degnan S.M."/>
            <person name="Oakley T.H."/>
            <person name="Plachetzki D.C."/>
            <person name="Zhai Y."/>
            <person name="Adamski M."/>
            <person name="Calcino A."/>
            <person name="Cummins S.F."/>
            <person name="Goodstein D.M."/>
            <person name="Harris C."/>
            <person name="Jackson D.J."/>
            <person name="Leys S.P."/>
            <person name="Shu S."/>
            <person name="Woodcroft B.J."/>
            <person name="Vervoort M."/>
            <person name="Kosik K.S."/>
            <person name="Manning G."/>
            <person name="Degnan B.M."/>
            <person name="Rokhsar D.S."/>
        </authorList>
    </citation>
    <scope>NUCLEOTIDE SEQUENCE [LARGE SCALE GENOMIC DNA]</scope>
</reference>
<dbReference type="InterPro" id="IPR042164">
    <property type="entry name" value="SLC25A44"/>
</dbReference>
<dbReference type="Proteomes" id="UP000007879">
    <property type="component" value="Unassembled WGS sequence"/>
</dbReference>
<feature type="repeat" description="Solcar" evidence="5">
    <location>
        <begin position="274"/>
        <end position="356"/>
    </location>
</feature>
<feature type="repeat" description="Solcar" evidence="5">
    <location>
        <begin position="166"/>
        <end position="263"/>
    </location>
</feature>
<dbReference type="InterPro" id="IPR018108">
    <property type="entry name" value="MCP_transmembrane"/>
</dbReference>
<evidence type="ECO:0000313" key="8">
    <source>
        <dbReference type="EnsemblMetazoa" id="Aqu2.1.43370_001"/>
    </source>
</evidence>
<accession>A0A1X7VU35</accession>
<dbReference type="SUPFAM" id="SSF103506">
    <property type="entry name" value="Mitochondrial carrier"/>
    <property type="match status" value="1"/>
</dbReference>
<evidence type="ECO:0000256" key="2">
    <source>
        <dbReference type="ARBA" id="ARBA00006375"/>
    </source>
</evidence>
<dbReference type="Gene3D" id="1.50.40.10">
    <property type="entry name" value="Mitochondrial carrier domain"/>
    <property type="match status" value="2"/>
</dbReference>
<dbReference type="PANTHER" id="PTHR46314:SF2">
    <property type="entry name" value="SOLUTE CARRIER FAMILY 25 MEMBER 44"/>
    <property type="match status" value="1"/>
</dbReference>
<evidence type="ECO:0000256" key="7">
    <source>
        <dbReference type="SAM" id="Phobius"/>
    </source>
</evidence>
<comment type="subcellular location">
    <subcellularLocation>
        <location evidence="1">Membrane</location>
        <topology evidence="1">Multi-pass membrane protein</topology>
    </subcellularLocation>
</comment>
<dbReference type="PROSITE" id="PS50920">
    <property type="entry name" value="SOLCAR"/>
    <property type="match status" value="3"/>
</dbReference>
<feature type="transmembrane region" description="Helical" evidence="7">
    <location>
        <begin position="277"/>
        <end position="294"/>
    </location>
</feature>
<dbReference type="STRING" id="400682.A0A1X7VU35"/>
<organism evidence="8">
    <name type="scientific">Amphimedon queenslandica</name>
    <name type="common">Sponge</name>
    <dbReference type="NCBI Taxonomy" id="400682"/>
    <lineage>
        <taxon>Eukaryota</taxon>
        <taxon>Metazoa</taxon>
        <taxon>Porifera</taxon>
        <taxon>Demospongiae</taxon>
        <taxon>Heteroscleromorpha</taxon>
        <taxon>Haplosclerida</taxon>
        <taxon>Niphatidae</taxon>
        <taxon>Amphimedon</taxon>
    </lineage>
</organism>
<dbReference type="eggNOG" id="KOG0765">
    <property type="taxonomic scope" value="Eukaryota"/>
</dbReference>
<evidence type="ECO:0000313" key="9">
    <source>
        <dbReference type="Proteomes" id="UP000007879"/>
    </source>
</evidence>
<reference evidence="8" key="2">
    <citation type="submission" date="2017-05" db="UniProtKB">
        <authorList>
            <consortium name="EnsemblMetazoa"/>
        </authorList>
    </citation>
    <scope>IDENTIFICATION</scope>
</reference>
<dbReference type="PANTHER" id="PTHR46314">
    <property type="entry name" value="SOLUTE CARRIER FAMILY 25 MEMBER 44"/>
    <property type="match status" value="1"/>
</dbReference>
<dbReference type="GO" id="GO:0005739">
    <property type="term" value="C:mitochondrion"/>
    <property type="evidence" value="ECO:0007669"/>
    <property type="project" value="InterPro"/>
</dbReference>
<evidence type="ECO:0000256" key="1">
    <source>
        <dbReference type="ARBA" id="ARBA00004141"/>
    </source>
</evidence>
<dbReference type="InterPro" id="IPR023395">
    <property type="entry name" value="MCP_dom_sf"/>
</dbReference>
<evidence type="ECO:0008006" key="10">
    <source>
        <dbReference type="Google" id="ProtNLM"/>
    </source>
</evidence>
<proteinExistence type="inferred from homology"/>
<dbReference type="GO" id="GO:0016020">
    <property type="term" value="C:membrane"/>
    <property type="evidence" value="ECO:0007669"/>
    <property type="project" value="UniProtKB-SubCell"/>
</dbReference>
<keyword evidence="4 5" id="KW-0472">Membrane</keyword>
<keyword evidence="6" id="KW-0813">Transport</keyword>
<feature type="transmembrane region" description="Helical" evidence="7">
    <location>
        <begin position="238"/>
        <end position="257"/>
    </location>
</feature>
<feature type="repeat" description="Solcar" evidence="5">
    <location>
        <begin position="80"/>
        <end position="161"/>
    </location>
</feature>
<dbReference type="GO" id="GO:0009083">
    <property type="term" value="P:branched-chain amino acid catabolic process"/>
    <property type="evidence" value="ECO:0007669"/>
    <property type="project" value="InterPro"/>
</dbReference>
<comment type="similarity">
    <text evidence="2 6">Belongs to the mitochondrial carrier (TC 2.A.29) family.</text>
</comment>
<gene>
    <name evidence="8" type="primary">100634467</name>
</gene>
<sequence>MPKLLYLFKVGNIKQKLITKPTLSPHQQITINLSQSLSLLQKWLPFRKHPDFETHVKHYLLSPRMETGEMIEWHQLDKKKYFILAPSFFMVVRGLVYPFNLIKTRLYMQEKKSIYTGTTNAFIKIAQYEGISGLYRGFLFNSFGLVAGQVYIITYELVRSRLHGYRTELKGLLAGGCATVMGQTVTVPVDIITQHRMMAGQFKYYTKGMTQSTQNLPTAVDIVKDIMRREGFRGFFKGYHVSLMTYAPNSALWWSFYSGAYEKAVQFGLLDYFPLPVVQSATGVVAAVLAASITNPMDVLRTRYQLEQDNTFRETCRQFWQNEGIRGFTKGLSARLAATIPTAAIMVTSYELVKRLSLKVS</sequence>
<dbReference type="KEGG" id="aqu:100634467"/>
<evidence type="ECO:0000256" key="6">
    <source>
        <dbReference type="RuleBase" id="RU000488"/>
    </source>
</evidence>
<name>A0A1X7VU35_AMPQE</name>
<dbReference type="InParanoid" id="A0A1X7VU35"/>
<dbReference type="OMA" id="GPSGILM"/>
<keyword evidence="3 5" id="KW-0812">Transmembrane</keyword>
<evidence type="ECO:0000256" key="5">
    <source>
        <dbReference type="PROSITE-ProRule" id="PRU00282"/>
    </source>
</evidence>
<dbReference type="Pfam" id="PF00153">
    <property type="entry name" value="Mito_carr"/>
    <property type="match status" value="3"/>
</dbReference>
<dbReference type="OrthoDB" id="250329at2759"/>
<evidence type="ECO:0000256" key="4">
    <source>
        <dbReference type="ARBA" id="ARBA00023136"/>
    </source>
</evidence>
<evidence type="ECO:0000256" key="3">
    <source>
        <dbReference type="ARBA" id="ARBA00022692"/>
    </source>
</evidence>
<feature type="transmembrane region" description="Helical" evidence="7">
    <location>
        <begin position="138"/>
        <end position="158"/>
    </location>
</feature>
<protein>
    <recommendedName>
        <fullName evidence="10">Solute carrier family 25 member 44</fullName>
    </recommendedName>
</protein>
<dbReference type="AlphaFoldDB" id="A0A1X7VU35"/>